<gene>
    <name evidence="2" type="ORF">SAE01_04390</name>
</gene>
<evidence type="ECO:0000313" key="3">
    <source>
        <dbReference type="Proteomes" id="UP000321513"/>
    </source>
</evidence>
<evidence type="ECO:0000313" key="2">
    <source>
        <dbReference type="EMBL" id="GEO07943.1"/>
    </source>
</evidence>
<feature type="signal peptide" evidence="1">
    <location>
        <begin position="1"/>
        <end position="19"/>
    </location>
</feature>
<proteinExistence type="predicted"/>
<reference evidence="2 3" key="1">
    <citation type="submission" date="2019-07" db="EMBL/GenBank/DDBJ databases">
        <title>Whole genome shotgun sequence of Segetibacter aerophilus NBRC 106135.</title>
        <authorList>
            <person name="Hosoyama A."/>
            <person name="Uohara A."/>
            <person name="Ohji S."/>
            <person name="Ichikawa N."/>
        </authorList>
    </citation>
    <scope>NUCLEOTIDE SEQUENCE [LARGE SCALE GENOMIC DNA]</scope>
    <source>
        <strain evidence="2 3">NBRC 106135</strain>
    </source>
</reference>
<accession>A0A512B7K3</accession>
<evidence type="ECO:0000256" key="1">
    <source>
        <dbReference type="SAM" id="SignalP"/>
    </source>
</evidence>
<dbReference type="Proteomes" id="UP000321513">
    <property type="component" value="Unassembled WGS sequence"/>
</dbReference>
<protein>
    <recommendedName>
        <fullName evidence="4">SH3b domain-containing protein</fullName>
    </recommendedName>
</protein>
<dbReference type="RefSeq" id="WP_147201887.1">
    <property type="nucleotide sequence ID" value="NZ_BJYT01000001.1"/>
</dbReference>
<name>A0A512B7K3_9BACT</name>
<dbReference type="Gene3D" id="2.30.30.40">
    <property type="entry name" value="SH3 Domains"/>
    <property type="match status" value="1"/>
</dbReference>
<dbReference type="OrthoDB" id="1524522at2"/>
<dbReference type="AlphaFoldDB" id="A0A512B7K3"/>
<dbReference type="EMBL" id="BJYT01000001">
    <property type="protein sequence ID" value="GEO07943.1"/>
    <property type="molecule type" value="Genomic_DNA"/>
</dbReference>
<feature type="chain" id="PRO_5022126447" description="SH3b domain-containing protein" evidence="1">
    <location>
        <begin position="20"/>
        <end position="256"/>
    </location>
</feature>
<keyword evidence="3" id="KW-1185">Reference proteome</keyword>
<keyword evidence="1" id="KW-0732">Signal</keyword>
<evidence type="ECO:0008006" key="4">
    <source>
        <dbReference type="Google" id="ProtNLM"/>
    </source>
</evidence>
<comment type="caution">
    <text evidence="2">The sequence shown here is derived from an EMBL/GenBank/DDBJ whole genome shotgun (WGS) entry which is preliminary data.</text>
</comment>
<organism evidence="2 3">
    <name type="scientific">Segetibacter aerophilus</name>
    <dbReference type="NCBI Taxonomy" id="670293"/>
    <lineage>
        <taxon>Bacteria</taxon>
        <taxon>Pseudomonadati</taxon>
        <taxon>Bacteroidota</taxon>
        <taxon>Chitinophagia</taxon>
        <taxon>Chitinophagales</taxon>
        <taxon>Chitinophagaceae</taxon>
        <taxon>Segetibacter</taxon>
    </lineage>
</organism>
<sequence>MKKVVLLIAIIFCFSSAYSQQKTLTENFLNNVGDTVVVVGKIYGGAFLIHVKTKPTFLNLGDTSPTHRLIIRIEPEDRDKFPSPPETFFLNKIIQVRGKLQEYKGSALIQVSEPSMIKTEFSAGLNSKADTATSGGYIGIGAIKTTDFSPKITSSLRLIVPDSILQTTWIKSVAEKAAEEKKRNVHVVQKNIDLRTAPTSDAPLIAQLKPGMLVSVLYTSKKWSYVSIGSVDGFNNVNGFIKHKRFKHLRKLPVQE</sequence>